<comment type="caution">
    <text evidence="2">The sequence shown here is derived from an EMBL/GenBank/DDBJ whole genome shotgun (WGS) entry which is preliminary data.</text>
</comment>
<dbReference type="Gene3D" id="3.30.70.270">
    <property type="match status" value="1"/>
</dbReference>
<evidence type="ECO:0000256" key="1">
    <source>
        <dbReference type="SAM" id="Phobius"/>
    </source>
</evidence>
<organism evidence="2 3">
    <name type="scientific">Kineosporia succinea</name>
    <dbReference type="NCBI Taxonomy" id="84632"/>
    <lineage>
        <taxon>Bacteria</taxon>
        <taxon>Bacillati</taxon>
        <taxon>Actinomycetota</taxon>
        <taxon>Actinomycetes</taxon>
        <taxon>Kineosporiales</taxon>
        <taxon>Kineosporiaceae</taxon>
        <taxon>Kineosporia</taxon>
    </lineage>
</organism>
<keyword evidence="1" id="KW-0812">Transmembrane</keyword>
<keyword evidence="1" id="KW-0472">Membrane</keyword>
<dbReference type="Proteomes" id="UP001235712">
    <property type="component" value="Unassembled WGS sequence"/>
</dbReference>
<feature type="transmembrane region" description="Helical" evidence="1">
    <location>
        <begin position="123"/>
        <end position="143"/>
    </location>
</feature>
<accession>A0ABT9PB42</accession>
<gene>
    <name evidence="2" type="ORF">J2S57_005667</name>
</gene>
<feature type="transmembrane region" description="Helical" evidence="1">
    <location>
        <begin position="59"/>
        <end position="79"/>
    </location>
</feature>
<feature type="transmembrane region" description="Helical" evidence="1">
    <location>
        <begin position="29"/>
        <end position="47"/>
    </location>
</feature>
<dbReference type="InterPro" id="IPR029787">
    <property type="entry name" value="Nucleotide_cyclase"/>
</dbReference>
<name>A0ABT9PB42_9ACTN</name>
<reference evidence="2 3" key="1">
    <citation type="submission" date="2023-07" db="EMBL/GenBank/DDBJ databases">
        <title>Sequencing the genomes of 1000 actinobacteria strains.</title>
        <authorList>
            <person name="Klenk H.-P."/>
        </authorList>
    </citation>
    <scope>NUCLEOTIDE SEQUENCE [LARGE SCALE GENOMIC DNA]</scope>
    <source>
        <strain evidence="2 3">DSM 44388</strain>
    </source>
</reference>
<dbReference type="EMBL" id="JAUSQZ010000001">
    <property type="protein sequence ID" value="MDP9829918.1"/>
    <property type="molecule type" value="Genomic_DNA"/>
</dbReference>
<dbReference type="InterPro" id="IPR043128">
    <property type="entry name" value="Rev_trsase/Diguanyl_cyclase"/>
</dbReference>
<protein>
    <recommendedName>
        <fullName evidence="4">GGDEF domain-containing protein</fullName>
    </recommendedName>
</protein>
<evidence type="ECO:0000313" key="3">
    <source>
        <dbReference type="Proteomes" id="UP001235712"/>
    </source>
</evidence>
<evidence type="ECO:0000313" key="2">
    <source>
        <dbReference type="EMBL" id="MDP9829918.1"/>
    </source>
</evidence>
<dbReference type="SUPFAM" id="SSF55073">
    <property type="entry name" value="Nucleotide cyclase"/>
    <property type="match status" value="1"/>
</dbReference>
<dbReference type="RefSeq" id="WP_307248598.1">
    <property type="nucleotide sequence ID" value="NZ_JAUSQZ010000001.1"/>
</dbReference>
<keyword evidence="3" id="KW-1185">Reference proteome</keyword>
<evidence type="ECO:0008006" key="4">
    <source>
        <dbReference type="Google" id="ProtNLM"/>
    </source>
</evidence>
<sequence>MSVRAARTRAFPFPAGTVVPPRALSLRALSLRLLAALSVAAALFTAGPRPGSATQQVTYLVSVVVSVLFTVVVTLRLPAVLPARERRPYQLLCASSLVFVVAESLAVIYGLRSPDVFPTPGDVLAVAAYAPFVLGVLGLEGAVRRPAFGGLLDAAIVAAGGVARWDGTEDGPSLTARADEALYRAKRSGRDRLVVCVPPARVAHG</sequence>
<feature type="transmembrane region" description="Helical" evidence="1">
    <location>
        <begin position="91"/>
        <end position="111"/>
    </location>
</feature>
<proteinExistence type="predicted"/>
<keyword evidence="1" id="KW-1133">Transmembrane helix</keyword>